<dbReference type="EMBL" id="QGSV01000172">
    <property type="protein sequence ID" value="PWU47954.1"/>
    <property type="molecule type" value="Genomic_DNA"/>
</dbReference>
<gene>
    <name evidence="2" type="ORF">DLJ46_13205</name>
</gene>
<keyword evidence="2" id="KW-0378">Hydrolase</keyword>
<sequence>MNPEELDVPVAGGTLRVCRWPGETGPTVLAAHGITANALSWAPVADALVGRATLIAADLRGRAKSNALPGPYGLAQHADDLITVLDHLGLHRAPIVGHSMGAFVAAVAALRHPDRVSSVLLVDGGVTLQVHEGANIDDILEVVIGPAMRRLRMTFDSERTYLDFWRVHPALSAAWSPAVRDYALRDLVGEPPALRSSCSLEAVRRDATDTLLDEQTTTAAHRIRCPATLLWCERGILDEPQGLYDEARLKAAGIDRSGLTVEKVPDVNHYTILLSLKGAGTVADHIGRLT</sequence>
<dbReference type="RefSeq" id="WP_109944967.1">
    <property type="nucleotide sequence ID" value="NZ_QGGF01000097.1"/>
</dbReference>
<dbReference type="Proteomes" id="UP000245683">
    <property type="component" value="Unassembled WGS sequence"/>
</dbReference>
<reference evidence="3" key="1">
    <citation type="submission" date="2018-05" db="EMBL/GenBank/DDBJ databases">
        <title>Micromonospora globispora sp. nov. and Micromonospora rugosa sp. nov., isolated from marine sediment.</title>
        <authorList>
            <person name="Carro L."/>
            <person name="Aysel V."/>
            <person name="Cetin D."/>
            <person name="Igual J.M."/>
            <person name="Klenk H.-P."/>
            <person name="Trujillo M.E."/>
            <person name="Sahin N."/>
        </authorList>
    </citation>
    <scope>NUCLEOTIDE SEQUENCE [LARGE SCALE GENOMIC DNA]</scope>
    <source>
        <strain evidence="3">S2904</strain>
    </source>
</reference>
<protein>
    <submittedName>
        <fullName evidence="2">Alpha/beta hydrolase</fullName>
    </submittedName>
</protein>
<dbReference type="SUPFAM" id="SSF53474">
    <property type="entry name" value="alpha/beta-Hydrolases"/>
    <property type="match status" value="1"/>
</dbReference>
<dbReference type="PRINTS" id="PR00111">
    <property type="entry name" value="ABHYDROLASE"/>
</dbReference>
<dbReference type="GO" id="GO:0047372">
    <property type="term" value="F:monoacylglycerol lipase activity"/>
    <property type="evidence" value="ECO:0007669"/>
    <property type="project" value="TreeGrafter"/>
</dbReference>
<evidence type="ECO:0000259" key="1">
    <source>
        <dbReference type="Pfam" id="PF00561"/>
    </source>
</evidence>
<dbReference type="Gene3D" id="3.40.50.1820">
    <property type="entry name" value="alpha/beta hydrolase"/>
    <property type="match status" value="1"/>
</dbReference>
<dbReference type="InterPro" id="IPR000073">
    <property type="entry name" value="AB_hydrolase_1"/>
</dbReference>
<dbReference type="PANTHER" id="PTHR43798:SF33">
    <property type="entry name" value="HYDROLASE, PUTATIVE (AFU_ORTHOLOGUE AFUA_2G14860)-RELATED"/>
    <property type="match status" value="1"/>
</dbReference>
<evidence type="ECO:0000313" key="3">
    <source>
        <dbReference type="Proteomes" id="UP000245683"/>
    </source>
</evidence>
<dbReference type="GO" id="GO:0016020">
    <property type="term" value="C:membrane"/>
    <property type="evidence" value="ECO:0007669"/>
    <property type="project" value="TreeGrafter"/>
</dbReference>
<dbReference type="InterPro" id="IPR029058">
    <property type="entry name" value="AB_hydrolase_fold"/>
</dbReference>
<dbReference type="PANTHER" id="PTHR43798">
    <property type="entry name" value="MONOACYLGLYCEROL LIPASE"/>
    <property type="match status" value="1"/>
</dbReference>
<dbReference type="AlphaFoldDB" id="A0A317K4P4"/>
<accession>A0A317K4P4</accession>
<evidence type="ECO:0000313" key="2">
    <source>
        <dbReference type="EMBL" id="PWU47954.1"/>
    </source>
</evidence>
<keyword evidence="3" id="KW-1185">Reference proteome</keyword>
<dbReference type="InterPro" id="IPR050266">
    <property type="entry name" value="AB_hydrolase_sf"/>
</dbReference>
<dbReference type="Pfam" id="PF00561">
    <property type="entry name" value="Abhydrolase_1"/>
    <property type="match status" value="1"/>
</dbReference>
<feature type="domain" description="AB hydrolase-1" evidence="1">
    <location>
        <begin position="26"/>
        <end position="130"/>
    </location>
</feature>
<name>A0A317K4P4_9ACTN</name>
<comment type="caution">
    <text evidence="2">The sequence shown here is derived from an EMBL/GenBank/DDBJ whole genome shotgun (WGS) entry which is preliminary data.</text>
</comment>
<organism evidence="2 3">
    <name type="scientific">Micromonospora globispora</name>
    <dbReference type="NCBI Taxonomy" id="1450148"/>
    <lineage>
        <taxon>Bacteria</taxon>
        <taxon>Bacillati</taxon>
        <taxon>Actinomycetota</taxon>
        <taxon>Actinomycetes</taxon>
        <taxon>Micromonosporales</taxon>
        <taxon>Micromonosporaceae</taxon>
        <taxon>Micromonospora</taxon>
    </lineage>
</organism>
<proteinExistence type="predicted"/>
<dbReference type="GO" id="GO:0046464">
    <property type="term" value="P:acylglycerol catabolic process"/>
    <property type="evidence" value="ECO:0007669"/>
    <property type="project" value="TreeGrafter"/>
</dbReference>
<dbReference type="OrthoDB" id="63962at2"/>